<feature type="compositionally biased region" description="Basic and acidic residues" evidence="1">
    <location>
        <begin position="992"/>
        <end position="1003"/>
    </location>
</feature>
<feature type="region of interest" description="Disordered" evidence="1">
    <location>
        <begin position="279"/>
        <end position="352"/>
    </location>
</feature>
<evidence type="ECO:0000256" key="1">
    <source>
        <dbReference type="SAM" id="MobiDB-lite"/>
    </source>
</evidence>
<feature type="compositionally biased region" description="Low complexity" evidence="1">
    <location>
        <begin position="475"/>
        <end position="493"/>
    </location>
</feature>
<dbReference type="InterPro" id="IPR007714">
    <property type="entry name" value="CFA20_dom"/>
</dbReference>
<comment type="caution">
    <text evidence="3">The sequence shown here is derived from an EMBL/GenBank/DDBJ whole genome shotgun (WGS) entry which is preliminary data.</text>
</comment>
<sequence length="1090" mass="118153">MIRIENIEIGNQASAQWENWFHRDLSFILLQRRQIIKSFKSLDKQIRHLPAMSFKSGYQGGPYFELFSTQGRDFLANWKGVSSSKKIYEKEVKGYVLCLEGAPATTKIQSPKDQKQNLTLVQRFLVLQLYLSKGADFSIELGVTDLSGNKRRLLLSTAQKETQVTPLHAKIPLTVLRRAVWVNLVLDMVSLVGETWTNQTFRSIDQISVSANCKVRRIFTMRTQPPDTTDDDELYGCGTSNNGELDTIPKQCQIACDVMHLTQVLTLNKIKCAERLRSGKGPSLSEQFRPGSTLDLDLNSSGRKITTSDGKIAFGSKAPRAPDTGRRSARQGNLTTRSFRSQTSRIDAASNSNNSALAAGVSDSIVSHEGSLMMFAGASSGPDNEADGPRPRPPVSANAAISGASPTASSVSYNRQQSEPVTHDDFGFIANGMKGLMDKQLVAPHPPREPSNDRARRRPRIKSIGQNGAVARGDPSVISPPSSASVHAVPSNSGPQSLVGPGQAMSPGTASIRQRLQEARVNGGSQGSASSSGKMKDSGVGPDVPEIQSPRKGESHDGNESVAYNEMDSVSDVISLLKGVEERIGAESGLSVEPPRRLAEEEANQRRKRITKEAIAAGRINGRGGMAAFSAAQTERFLAEDNESNVSTSASESSHLGEYEESDEETSGESNKLHLFVSPPKSANARRNISPSNPEAEGNQPRKSFAKTFRSNIKRSTDTASSRGARLEDDFVSHSSSDDDREAVAAELLRHHHPHHHPSIGGRIRRLPGNAASGGGPGNFHRTHQNINSNNSRSSSGYNSGNYTATASSINSSVRSRGQQNGIQEVKVAPVASASPDQKMLFDPSAYADPPSGSRAHQNAVSRMSRKSLREITNPCTDGVSSLNSNEGSSKPYDFSKYTTGGGDLTESFEAGMFASMRRQTEAAYQDISPRPVPAPSSTTVPPHSSSTSSHQLHINSSTVHNHLYSESPATTSDDDTSFSTWKAPAPNQVHNYHEEMKSRRSSDTLTSSNPRDWSGVMSPPIMPLSAVQDLQGTMEGISDELSDESPCSKDQGSNVLKPEEDGEKIDLLFDPKLNCYFDPKTNKWYELVT</sequence>
<feature type="region of interest" description="Disordered" evidence="1">
    <location>
        <begin position="921"/>
        <end position="953"/>
    </location>
</feature>
<feature type="compositionally biased region" description="Polar residues" evidence="1">
    <location>
        <begin position="330"/>
        <end position="345"/>
    </location>
</feature>
<feature type="compositionally biased region" description="Basic residues" evidence="1">
    <location>
        <begin position="753"/>
        <end position="766"/>
    </location>
</feature>
<evidence type="ECO:0000313" key="3">
    <source>
        <dbReference type="EMBL" id="KAK3780844.1"/>
    </source>
</evidence>
<dbReference type="Proteomes" id="UP001283361">
    <property type="component" value="Unassembled WGS sequence"/>
</dbReference>
<dbReference type="EMBL" id="JAWDGP010002684">
    <property type="protein sequence ID" value="KAK3780844.1"/>
    <property type="molecule type" value="Genomic_DNA"/>
</dbReference>
<feature type="region of interest" description="Disordered" evidence="1">
    <location>
        <begin position="584"/>
        <end position="610"/>
    </location>
</feature>
<dbReference type="InterPro" id="IPR040441">
    <property type="entry name" value="CFA20/CFAP20DC"/>
</dbReference>
<name>A0AAE1A414_9GAST</name>
<feature type="region of interest" description="Disordered" evidence="1">
    <location>
        <begin position="639"/>
        <end position="739"/>
    </location>
</feature>
<evidence type="ECO:0000313" key="4">
    <source>
        <dbReference type="Proteomes" id="UP001283361"/>
    </source>
</evidence>
<feature type="region of interest" description="Disordered" evidence="1">
    <location>
        <begin position="840"/>
        <end position="867"/>
    </location>
</feature>
<feature type="domain" description="CFA20" evidence="2">
    <location>
        <begin position="54"/>
        <end position="221"/>
    </location>
</feature>
<feature type="compositionally biased region" description="Low complexity" evidence="1">
    <location>
        <begin position="644"/>
        <end position="654"/>
    </location>
</feature>
<accession>A0AAE1A414</accession>
<feature type="region of interest" description="Disordered" evidence="1">
    <location>
        <begin position="376"/>
        <end position="429"/>
    </location>
</feature>
<gene>
    <name evidence="3" type="ORF">RRG08_059487</name>
</gene>
<dbReference type="Pfam" id="PF05018">
    <property type="entry name" value="CFA20_dom"/>
    <property type="match status" value="1"/>
</dbReference>
<keyword evidence="4" id="KW-1185">Reference proteome</keyword>
<feature type="compositionally biased region" description="Basic and acidic residues" evidence="1">
    <location>
        <begin position="549"/>
        <end position="559"/>
    </location>
</feature>
<organism evidence="3 4">
    <name type="scientific">Elysia crispata</name>
    <name type="common">lettuce slug</name>
    <dbReference type="NCBI Taxonomy" id="231223"/>
    <lineage>
        <taxon>Eukaryota</taxon>
        <taxon>Metazoa</taxon>
        <taxon>Spiralia</taxon>
        <taxon>Lophotrochozoa</taxon>
        <taxon>Mollusca</taxon>
        <taxon>Gastropoda</taxon>
        <taxon>Heterobranchia</taxon>
        <taxon>Euthyneura</taxon>
        <taxon>Panpulmonata</taxon>
        <taxon>Sacoglossa</taxon>
        <taxon>Placobranchoidea</taxon>
        <taxon>Plakobranchidae</taxon>
        <taxon>Elysia</taxon>
    </lineage>
</organism>
<dbReference type="AlphaFoldDB" id="A0AAE1A414"/>
<feature type="compositionally biased region" description="Low complexity" evidence="1">
    <location>
        <begin position="936"/>
        <end position="951"/>
    </location>
</feature>
<feature type="compositionally biased region" description="Polar residues" evidence="1">
    <location>
        <begin position="298"/>
        <end position="309"/>
    </location>
</feature>
<feature type="compositionally biased region" description="Low complexity" evidence="1">
    <location>
        <begin position="786"/>
        <end position="803"/>
    </location>
</feature>
<proteinExistence type="predicted"/>
<feature type="region of interest" description="Disordered" evidence="1">
    <location>
        <begin position="1039"/>
        <end position="1060"/>
    </location>
</feature>
<feature type="compositionally biased region" description="Basic and acidic residues" evidence="1">
    <location>
        <begin position="594"/>
        <end position="605"/>
    </location>
</feature>
<feature type="region of interest" description="Disordered" evidence="1">
    <location>
        <begin position="965"/>
        <end position="1020"/>
    </location>
</feature>
<feature type="compositionally biased region" description="Basic and acidic residues" evidence="1">
    <location>
        <begin position="725"/>
        <end position="739"/>
    </location>
</feature>
<dbReference type="PANTHER" id="PTHR12458">
    <property type="entry name" value="ORF PROTEIN"/>
    <property type="match status" value="1"/>
</dbReference>
<feature type="region of interest" description="Disordered" evidence="1">
    <location>
        <begin position="753"/>
        <end position="803"/>
    </location>
</feature>
<protein>
    <recommendedName>
        <fullName evidence="2">CFA20 domain-containing protein</fullName>
    </recommendedName>
</protein>
<reference evidence="3" key="1">
    <citation type="journal article" date="2023" name="G3 (Bethesda)">
        <title>A reference genome for the long-term kleptoplast-retaining sea slug Elysia crispata morphotype clarki.</title>
        <authorList>
            <person name="Eastman K.E."/>
            <person name="Pendleton A.L."/>
            <person name="Shaikh M.A."/>
            <person name="Suttiyut T."/>
            <person name="Ogas R."/>
            <person name="Tomko P."/>
            <person name="Gavelis G."/>
            <person name="Widhalm J.R."/>
            <person name="Wisecaver J.H."/>
        </authorList>
    </citation>
    <scope>NUCLEOTIDE SEQUENCE</scope>
    <source>
        <strain evidence="3">ECLA1</strain>
    </source>
</reference>
<feature type="compositionally biased region" description="Polar residues" evidence="1">
    <location>
        <begin position="404"/>
        <end position="420"/>
    </location>
</feature>
<feature type="region of interest" description="Disordered" evidence="1">
    <location>
        <begin position="441"/>
        <end position="567"/>
    </location>
</feature>
<evidence type="ECO:0000259" key="2">
    <source>
        <dbReference type="Pfam" id="PF05018"/>
    </source>
</evidence>